<dbReference type="PANTHER" id="PTHR23033:SF47">
    <property type="entry name" value="APPLE DOMAIN-CONTAINING PROTEIN-RELATED"/>
    <property type="match status" value="1"/>
</dbReference>
<dbReference type="EMBL" id="CDMY01000411">
    <property type="protein sequence ID" value="CEM11214.1"/>
    <property type="molecule type" value="Genomic_DNA"/>
</dbReference>
<dbReference type="GO" id="GO:0016020">
    <property type="term" value="C:membrane"/>
    <property type="evidence" value="ECO:0007669"/>
    <property type="project" value="UniProtKB-SubCell"/>
</dbReference>
<evidence type="ECO:0000256" key="5">
    <source>
        <dbReference type="ARBA" id="ARBA00022676"/>
    </source>
</evidence>
<evidence type="ECO:0000256" key="3">
    <source>
        <dbReference type="ARBA" id="ARBA00006462"/>
    </source>
</evidence>
<keyword evidence="10" id="KW-1133">Transmembrane helix</keyword>
<sequence>MSAWAPVTYVRALNASLAVTEDGAGYLERCPSAFVTALLIQRADGFTPDDELIAFIGRLRLRDLLLTDWDILGLLAVLYEQSQITEQKKRANLLPHQGDKHEGLAHQMAAPSNSDAQGDSSGHSSYPPVLILHRTAPRFYSTRVPLIRSTYAAVAHNRTDQLILFVGQGHGDGHDDMIVIEECTTISDLFARIPRVNNTAEQVSSFTSQVCVTAGSIEVAANLISQTNGYFGWVLFCDDDAYVLPDNVQRFLADHDPSIPTLFAIFACGTGNCDYGVCGGGGWIMSSSLVRLMVEGFNKTTYRSFRQEFMHLSNEDCRMTDDVTVSQMARRMNIPSLKMVPLEGVYPWYLSEATLRESLQPHVYEYMPLPLLYHYNAKDRMNELHEMAMRYGSNRRVPAG</sequence>
<evidence type="ECO:0000256" key="9">
    <source>
        <dbReference type="ARBA" id="ARBA00022968"/>
    </source>
</evidence>
<dbReference type="Proteomes" id="UP000041254">
    <property type="component" value="Unassembled WGS sequence"/>
</dbReference>
<keyword evidence="14" id="KW-1185">Reference proteome</keyword>
<evidence type="ECO:0000256" key="6">
    <source>
        <dbReference type="ARBA" id="ARBA00022679"/>
    </source>
</evidence>
<dbReference type="InterPro" id="IPR026050">
    <property type="entry name" value="C1GALT1/C1GALT1_chp1"/>
</dbReference>
<keyword evidence="5" id="KW-0328">Glycosyltransferase</keyword>
<dbReference type="InterPro" id="IPR003378">
    <property type="entry name" value="Fringe-like_glycosylTrfase"/>
</dbReference>
<feature type="domain" description="Fringe-like glycosyltransferase" evidence="12">
    <location>
        <begin position="129"/>
        <end position="335"/>
    </location>
</feature>
<evidence type="ECO:0000313" key="13">
    <source>
        <dbReference type="EMBL" id="CEM11214.1"/>
    </source>
</evidence>
<accession>A0A0G4FDA1</accession>
<evidence type="ECO:0000313" key="14">
    <source>
        <dbReference type="Proteomes" id="UP000041254"/>
    </source>
</evidence>
<evidence type="ECO:0000256" key="4">
    <source>
        <dbReference type="ARBA" id="ARBA00012557"/>
    </source>
</evidence>
<reference evidence="13 14" key="1">
    <citation type="submission" date="2014-11" db="EMBL/GenBank/DDBJ databases">
        <authorList>
            <person name="Zhu J."/>
            <person name="Qi W."/>
            <person name="Song R."/>
        </authorList>
    </citation>
    <scope>NUCLEOTIDE SEQUENCE [LARGE SCALE GENOMIC DNA]</scope>
</reference>
<evidence type="ECO:0000256" key="7">
    <source>
        <dbReference type="ARBA" id="ARBA00022692"/>
    </source>
</evidence>
<evidence type="ECO:0000256" key="1">
    <source>
        <dbReference type="ARBA" id="ARBA00004606"/>
    </source>
</evidence>
<keyword evidence="11" id="KW-0472">Membrane</keyword>
<evidence type="ECO:0000256" key="8">
    <source>
        <dbReference type="ARBA" id="ARBA00022741"/>
    </source>
</evidence>
<dbReference type="PANTHER" id="PTHR23033">
    <property type="entry name" value="BETA1,3-GALACTOSYLTRANSFERASE"/>
    <property type="match status" value="1"/>
</dbReference>
<dbReference type="GO" id="GO:0016263">
    <property type="term" value="F:glycoprotein-N-acetylgalactosamine 3-beta-galactosyltransferase activity"/>
    <property type="evidence" value="ECO:0007669"/>
    <property type="project" value="UniProtKB-EC"/>
</dbReference>
<evidence type="ECO:0000259" key="12">
    <source>
        <dbReference type="Pfam" id="PF02434"/>
    </source>
</evidence>
<dbReference type="Gene3D" id="3.90.550.50">
    <property type="match status" value="1"/>
</dbReference>
<comment type="similarity">
    <text evidence="3">Belongs to the glycosyltransferase 31 family. Beta3-Gal-T subfamily.</text>
</comment>
<comment type="pathway">
    <text evidence="2">Protein modification; protein glycosylation.</text>
</comment>
<dbReference type="VEuPathDB" id="CryptoDB:Vbra_4399"/>
<gene>
    <name evidence="13" type="ORF">Vbra_4399</name>
</gene>
<evidence type="ECO:0000256" key="10">
    <source>
        <dbReference type="ARBA" id="ARBA00022989"/>
    </source>
</evidence>
<organism evidence="13 14">
    <name type="scientific">Vitrella brassicaformis (strain CCMP3155)</name>
    <dbReference type="NCBI Taxonomy" id="1169540"/>
    <lineage>
        <taxon>Eukaryota</taxon>
        <taxon>Sar</taxon>
        <taxon>Alveolata</taxon>
        <taxon>Colpodellida</taxon>
        <taxon>Vitrellaceae</taxon>
        <taxon>Vitrella</taxon>
    </lineage>
</organism>
<keyword evidence="9" id="KW-0735">Signal-anchor</keyword>
<evidence type="ECO:0000256" key="11">
    <source>
        <dbReference type="ARBA" id="ARBA00023136"/>
    </source>
</evidence>
<keyword evidence="6" id="KW-0808">Transferase</keyword>
<dbReference type="OrthoDB" id="414175at2759"/>
<dbReference type="EC" id="2.4.1.122" evidence="4"/>
<comment type="subcellular location">
    <subcellularLocation>
        <location evidence="1">Membrane</location>
        <topology evidence="1">Single-pass type II membrane protein</topology>
    </subcellularLocation>
</comment>
<protein>
    <recommendedName>
        <fullName evidence="4">N-acetylgalactosaminide beta-1,3-galactosyltransferase</fullName>
        <ecNumber evidence="4">2.4.1.122</ecNumber>
    </recommendedName>
</protein>
<name>A0A0G4FDA1_VITBC</name>
<keyword evidence="8" id="KW-0547">Nucleotide-binding</keyword>
<dbReference type="AlphaFoldDB" id="A0A0G4FDA1"/>
<dbReference type="InParanoid" id="A0A0G4FDA1"/>
<evidence type="ECO:0000256" key="2">
    <source>
        <dbReference type="ARBA" id="ARBA00004922"/>
    </source>
</evidence>
<proteinExistence type="inferred from homology"/>
<dbReference type="Pfam" id="PF02434">
    <property type="entry name" value="Fringe"/>
    <property type="match status" value="1"/>
</dbReference>
<dbReference type="GO" id="GO:0000166">
    <property type="term" value="F:nucleotide binding"/>
    <property type="evidence" value="ECO:0007669"/>
    <property type="project" value="UniProtKB-KW"/>
</dbReference>
<keyword evidence="7" id="KW-0812">Transmembrane</keyword>